<dbReference type="InterPro" id="IPR050736">
    <property type="entry name" value="Sensor_HK_Regulatory"/>
</dbReference>
<keyword evidence="8 15" id="KW-0418">Kinase</keyword>
<evidence type="ECO:0000313" key="16">
    <source>
        <dbReference type="Proteomes" id="UP000266177"/>
    </source>
</evidence>
<organism evidence="15 16">
    <name type="scientific">Paenibacillus thiaminolyticus</name>
    <name type="common">Bacillus thiaminolyticus</name>
    <dbReference type="NCBI Taxonomy" id="49283"/>
    <lineage>
        <taxon>Bacteria</taxon>
        <taxon>Bacillati</taxon>
        <taxon>Bacillota</taxon>
        <taxon>Bacilli</taxon>
        <taxon>Bacillales</taxon>
        <taxon>Paenibacillaceae</taxon>
        <taxon>Paenibacillus</taxon>
    </lineage>
</organism>
<dbReference type="Gene3D" id="1.10.287.130">
    <property type="match status" value="1"/>
</dbReference>
<evidence type="ECO:0000313" key="15">
    <source>
        <dbReference type="EMBL" id="RJG26156.1"/>
    </source>
</evidence>
<dbReference type="Gene3D" id="3.30.565.10">
    <property type="entry name" value="Histidine kinase-like ATPase, C-terminal domain"/>
    <property type="match status" value="1"/>
</dbReference>
<dbReference type="Pfam" id="PF00512">
    <property type="entry name" value="HisKA"/>
    <property type="match status" value="1"/>
</dbReference>
<dbReference type="PRINTS" id="PR00344">
    <property type="entry name" value="BCTRLSENSOR"/>
</dbReference>
<dbReference type="FunFam" id="3.30.565.10:FF:000006">
    <property type="entry name" value="Sensor histidine kinase WalK"/>
    <property type="match status" value="1"/>
</dbReference>
<dbReference type="CDD" id="cd16922">
    <property type="entry name" value="HATPase_EvgS-ArcB-TorS-like"/>
    <property type="match status" value="1"/>
</dbReference>
<dbReference type="OrthoDB" id="9813151at2"/>
<dbReference type="CDD" id="cd06225">
    <property type="entry name" value="HAMP"/>
    <property type="match status" value="1"/>
</dbReference>
<dbReference type="EC" id="2.7.13.3" evidence="3"/>
<dbReference type="Pfam" id="PF02518">
    <property type="entry name" value="HATPase_c"/>
    <property type="match status" value="1"/>
</dbReference>
<evidence type="ECO:0000256" key="5">
    <source>
        <dbReference type="ARBA" id="ARBA00022553"/>
    </source>
</evidence>
<dbReference type="GO" id="GO:0005886">
    <property type="term" value="C:plasma membrane"/>
    <property type="evidence" value="ECO:0007669"/>
    <property type="project" value="UniProtKB-SubCell"/>
</dbReference>
<keyword evidence="5" id="KW-0597">Phosphoprotein</keyword>
<dbReference type="PANTHER" id="PTHR43711:SF1">
    <property type="entry name" value="HISTIDINE KINASE 1"/>
    <property type="match status" value="1"/>
</dbReference>
<comment type="caution">
    <text evidence="15">The sequence shown here is derived from an EMBL/GenBank/DDBJ whole genome shotgun (WGS) entry which is preliminary data.</text>
</comment>
<keyword evidence="9" id="KW-0067">ATP-binding</keyword>
<evidence type="ECO:0000256" key="1">
    <source>
        <dbReference type="ARBA" id="ARBA00000085"/>
    </source>
</evidence>
<dbReference type="AlphaFoldDB" id="A0A3A3H7Z3"/>
<feature type="domain" description="Histidine kinase" evidence="13">
    <location>
        <begin position="146"/>
        <end position="361"/>
    </location>
</feature>
<dbReference type="GO" id="GO:0005524">
    <property type="term" value="F:ATP binding"/>
    <property type="evidence" value="ECO:0007669"/>
    <property type="project" value="UniProtKB-KW"/>
</dbReference>
<keyword evidence="11 12" id="KW-0472">Membrane</keyword>
<evidence type="ECO:0000256" key="6">
    <source>
        <dbReference type="ARBA" id="ARBA00022679"/>
    </source>
</evidence>
<keyword evidence="12" id="KW-1133">Transmembrane helix</keyword>
<comment type="catalytic activity">
    <reaction evidence="1">
        <text>ATP + protein L-histidine = ADP + protein N-phospho-L-histidine.</text>
        <dbReference type="EC" id="2.7.13.3"/>
    </reaction>
</comment>
<gene>
    <name evidence="15" type="ORF">DQX05_04510</name>
</gene>
<dbReference type="InterPro" id="IPR003661">
    <property type="entry name" value="HisK_dim/P_dom"/>
</dbReference>
<keyword evidence="10" id="KW-0902">Two-component regulatory system</keyword>
<protein>
    <recommendedName>
        <fullName evidence="3">histidine kinase</fullName>
        <ecNumber evidence="3">2.7.13.3</ecNumber>
    </recommendedName>
</protein>
<evidence type="ECO:0000259" key="14">
    <source>
        <dbReference type="PROSITE" id="PS50885"/>
    </source>
</evidence>
<dbReference type="SMART" id="SM00388">
    <property type="entry name" value="HisKA"/>
    <property type="match status" value="1"/>
</dbReference>
<keyword evidence="12" id="KW-0812">Transmembrane</keyword>
<dbReference type="InterPro" id="IPR036097">
    <property type="entry name" value="HisK_dim/P_sf"/>
</dbReference>
<dbReference type="EMBL" id="QYZD01000002">
    <property type="protein sequence ID" value="RJG26156.1"/>
    <property type="molecule type" value="Genomic_DNA"/>
</dbReference>
<dbReference type="SMART" id="SM00387">
    <property type="entry name" value="HATPase_c"/>
    <property type="match status" value="1"/>
</dbReference>
<evidence type="ECO:0000256" key="12">
    <source>
        <dbReference type="SAM" id="Phobius"/>
    </source>
</evidence>
<evidence type="ECO:0000256" key="9">
    <source>
        <dbReference type="ARBA" id="ARBA00022840"/>
    </source>
</evidence>
<comment type="subcellular location">
    <subcellularLocation>
        <location evidence="2">Cell membrane</location>
        <topology evidence="2">Multi-pass membrane protein</topology>
    </subcellularLocation>
</comment>
<dbReference type="RefSeq" id="WP_119791231.1">
    <property type="nucleotide sequence ID" value="NZ_QYZD01000002.1"/>
</dbReference>
<dbReference type="SUPFAM" id="SSF55874">
    <property type="entry name" value="ATPase domain of HSP90 chaperone/DNA topoisomerase II/histidine kinase"/>
    <property type="match status" value="1"/>
</dbReference>
<dbReference type="InterPro" id="IPR003594">
    <property type="entry name" value="HATPase_dom"/>
</dbReference>
<dbReference type="InterPro" id="IPR004358">
    <property type="entry name" value="Sig_transdc_His_kin-like_C"/>
</dbReference>
<evidence type="ECO:0000256" key="10">
    <source>
        <dbReference type="ARBA" id="ARBA00023012"/>
    </source>
</evidence>
<evidence type="ECO:0000256" key="3">
    <source>
        <dbReference type="ARBA" id="ARBA00012438"/>
    </source>
</evidence>
<keyword evidence="4" id="KW-1003">Cell membrane</keyword>
<feature type="transmembrane region" description="Helical" evidence="12">
    <location>
        <begin position="21"/>
        <end position="42"/>
    </location>
</feature>
<dbReference type="InterPro" id="IPR005467">
    <property type="entry name" value="His_kinase_dom"/>
</dbReference>
<dbReference type="PANTHER" id="PTHR43711">
    <property type="entry name" value="TWO-COMPONENT HISTIDINE KINASE"/>
    <property type="match status" value="1"/>
</dbReference>
<evidence type="ECO:0000259" key="13">
    <source>
        <dbReference type="PROSITE" id="PS50109"/>
    </source>
</evidence>
<evidence type="ECO:0000256" key="8">
    <source>
        <dbReference type="ARBA" id="ARBA00022777"/>
    </source>
</evidence>
<dbReference type="SUPFAM" id="SSF47384">
    <property type="entry name" value="Homodimeric domain of signal transducing histidine kinase"/>
    <property type="match status" value="1"/>
</dbReference>
<evidence type="ECO:0000256" key="7">
    <source>
        <dbReference type="ARBA" id="ARBA00022741"/>
    </source>
</evidence>
<dbReference type="PROSITE" id="PS50885">
    <property type="entry name" value="HAMP"/>
    <property type="match status" value="1"/>
</dbReference>
<dbReference type="PROSITE" id="PS50109">
    <property type="entry name" value="HIS_KIN"/>
    <property type="match status" value="1"/>
</dbReference>
<keyword evidence="6" id="KW-0808">Transferase</keyword>
<reference evidence="15 16" key="1">
    <citation type="submission" date="2018-09" db="EMBL/GenBank/DDBJ databases">
        <title>Paenibacillus SK2017-BO5.</title>
        <authorList>
            <person name="Piskunova J.V."/>
            <person name="Dubiley S.A."/>
            <person name="Severinov K.V."/>
        </authorList>
    </citation>
    <scope>NUCLEOTIDE SEQUENCE [LARGE SCALE GENOMIC DNA]</scope>
    <source>
        <strain evidence="15 16">BO5</strain>
    </source>
</reference>
<feature type="domain" description="HAMP" evidence="14">
    <location>
        <begin position="93"/>
        <end position="138"/>
    </location>
</feature>
<accession>A0A3A3H7Z3</accession>
<evidence type="ECO:0000256" key="11">
    <source>
        <dbReference type="ARBA" id="ARBA00023136"/>
    </source>
</evidence>
<dbReference type="FunFam" id="1.10.287.130:FF:000001">
    <property type="entry name" value="Two-component sensor histidine kinase"/>
    <property type="match status" value="1"/>
</dbReference>
<keyword evidence="7" id="KW-0547">Nucleotide-binding</keyword>
<name>A0A3A3H7Z3_PANTH</name>
<evidence type="ECO:0000256" key="2">
    <source>
        <dbReference type="ARBA" id="ARBA00004651"/>
    </source>
</evidence>
<dbReference type="CDD" id="cd00082">
    <property type="entry name" value="HisKA"/>
    <property type="match status" value="1"/>
</dbReference>
<evidence type="ECO:0000256" key="4">
    <source>
        <dbReference type="ARBA" id="ARBA00022475"/>
    </source>
</evidence>
<dbReference type="InterPro" id="IPR036890">
    <property type="entry name" value="HATPase_C_sf"/>
</dbReference>
<dbReference type="InterPro" id="IPR003660">
    <property type="entry name" value="HAMP_dom"/>
</dbReference>
<dbReference type="GO" id="GO:0000155">
    <property type="term" value="F:phosphorelay sensor kinase activity"/>
    <property type="evidence" value="ECO:0007669"/>
    <property type="project" value="InterPro"/>
</dbReference>
<sequence length="380" mass="43395">MKPLERIDKFKTTKTWRTIKFIGSIGVILLFMYASWSIAYLINPILLRWFGWELTEYGAFVMTGTVGFLILWAVIGIFAPFARTKHLLFYHSIIEAVNRISKGDFDVTITMNEDFEHEYGMLIESINKLAGELGVMEKMRQEFISNVSHEIQSPLTSIRGFAHALQSKELSEEERQHYLQIIEMETTRLSKLSDNLLKLTSLESEHHPIKPRTYRLDQQLRNLVLSSEPQWAAKGLDIELNLDKVHLTADEDMLSQVWVNLIHNAIKFTPESGFIHIGLTVHEPYVEVRIEDSGIGIDAEHIPHLFERFFKADVSRNRMHGGSGLGLSIVQKIVQLHQGTIAVSSERGSGSLFCVKLPLRISDHDHHVEKEGLIVPSNED</sequence>
<dbReference type="Proteomes" id="UP000266177">
    <property type="component" value="Unassembled WGS sequence"/>
</dbReference>
<proteinExistence type="predicted"/>
<feature type="transmembrane region" description="Helical" evidence="12">
    <location>
        <begin position="57"/>
        <end position="82"/>
    </location>
</feature>